<gene>
    <name evidence="1" type="ORF">DHW03_05590</name>
</gene>
<comment type="caution">
    <text evidence="1">The sequence shown here is derived from an EMBL/GenBank/DDBJ whole genome shotgun (WGS) entry which is preliminary data.</text>
</comment>
<dbReference type="AlphaFoldDB" id="A0A317EQX2"/>
<organism evidence="1 2">
    <name type="scientific">Pedobacter yonginense</name>
    <dbReference type="NCBI Taxonomy" id="651869"/>
    <lineage>
        <taxon>Bacteria</taxon>
        <taxon>Pseudomonadati</taxon>
        <taxon>Bacteroidota</taxon>
        <taxon>Sphingobacteriia</taxon>
        <taxon>Sphingobacteriales</taxon>
        <taxon>Sphingobacteriaceae</taxon>
        <taxon>Pedobacter</taxon>
    </lineage>
</organism>
<dbReference type="Proteomes" id="UP000245379">
    <property type="component" value="Unassembled WGS sequence"/>
</dbReference>
<proteinExistence type="predicted"/>
<sequence length="125" mass="14551">MDSKKNAPLDKLLINHVYLTGTVVSYDKSTNHSFGIVRVKVGKSNVENIDFSKSDFLFPYRVKKNYAELYGYIPPEIKVGQTIILDSNQKSVKFYQNDSLLTRFGIYITNDERNIVYVRENTRFR</sequence>
<name>A0A317EQX2_9SPHI</name>
<dbReference type="EMBL" id="QGNZ01000001">
    <property type="protein sequence ID" value="PWS29290.1"/>
    <property type="molecule type" value="Genomic_DNA"/>
</dbReference>
<reference evidence="1 2" key="1">
    <citation type="submission" date="2018-05" db="EMBL/GenBank/DDBJ databases">
        <title>Pedobacter paludis sp. nov., isolated from wetland soil.</title>
        <authorList>
            <person name="Zhang Y."/>
            <person name="Wang G."/>
        </authorList>
    </citation>
    <scope>NUCLEOTIDE SEQUENCE [LARGE SCALE GENOMIC DNA]</scope>
    <source>
        <strain evidence="1 2">KCTC22721</strain>
    </source>
</reference>
<evidence type="ECO:0000313" key="2">
    <source>
        <dbReference type="Proteomes" id="UP000245379"/>
    </source>
</evidence>
<dbReference type="RefSeq" id="WP_109924719.1">
    <property type="nucleotide sequence ID" value="NZ_QGNZ01000001.1"/>
</dbReference>
<evidence type="ECO:0000313" key="1">
    <source>
        <dbReference type="EMBL" id="PWS29290.1"/>
    </source>
</evidence>
<protein>
    <submittedName>
        <fullName evidence="1">Uncharacterized protein</fullName>
    </submittedName>
</protein>
<keyword evidence="2" id="KW-1185">Reference proteome</keyword>
<accession>A0A317EQX2</accession>